<evidence type="ECO:0000313" key="8">
    <source>
        <dbReference type="Proteomes" id="UP000054481"/>
    </source>
</evidence>
<proteinExistence type="inferred from homology"/>
<dbReference type="EMBL" id="KQ030509">
    <property type="protein sequence ID" value="KJZ76867.1"/>
    <property type="molecule type" value="Genomic_DNA"/>
</dbReference>
<evidence type="ECO:0000313" key="7">
    <source>
        <dbReference type="EMBL" id="KJZ76867.1"/>
    </source>
</evidence>
<dbReference type="PANTHER" id="PTHR11802:SF116">
    <property type="entry name" value="CARBOXYPEPTIDASE"/>
    <property type="match status" value="1"/>
</dbReference>
<keyword evidence="4 6" id="KW-0378">Hydrolase</keyword>
<protein>
    <recommendedName>
        <fullName evidence="6">Carboxypeptidase</fullName>
        <ecNumber evidence="6">3.4.16.-</ecNumber>
    </recommendedName>
</protein>
<evidence type="ECO:0000256" key="6">
    <source>
        <dbReference type="RuleBase" id="RU361156"/>
    </source>
</evidence>
<dbReference type="InterPro" id="IPR001563">
    <property type="entry name" value="Peptidase_S10"/>
</dbReference>
<organism evidence="7 8">
    <name type="scientific">Hirsutella minnesotensis 3608</name>
    <dbReference type="NCBI Taxonomy" id="1043627"/>
    <lineage>
        <taxon>Eukaryota</taxon>
        <taxon>Fungi</taxon>
        <taxon>Dikarya</taxon>
        <taxon>Ascomycota</taxon>
        <taxon>Pezizomycotina</taxon>
        <taxon>Sordariomycetes</taxon>
        <taxon>Hypocreomycetidae</taxon>
        <taxon>Hypocreales</taxon>
        <taxon>Ophiocordycipitaceae</taxon>
        <taxon>Hirsutella</taxon>
    </lineage>
</organism>
<dbReference type="InterPro" id="IPR018202">
    <property type="entry name" value="Ser_caboxypep_ser_AS"/>
</dbReference>
<dbReference type="PANTHER" id="PTHR11802">
    <property type="entry name" value="SERINE PROTEASE FAMILY S10 SERINE CARBOXYPEPTIDASE"/>
    <property type="match status" value="1"/>
</dbReference>
<keyword evidence="8" id="KW-1185">Reference proteome</keyword>
<evidence type="ECO:0000256" key="3">
    <source>
        <dbReference type="ARBA" id="ARBA00022670"/>
    </source>
</evidence>
<evidence type="ECO:0000256" key="2">
    <source>
        <dbReference type="ARBA" id="ARBA00022645"/>
    </source>
</evidence>
<dbReference type="PRINTS" id="PR00724">
    <property type="entry name" value="CRBOXYPTASEC"/>
</dbReference>
<evidence type="ECO:0000256" key="1">
    <source>
        <dbReference type="ARBA" id="ARBA00009431"/>
    </source>
</evidence>
<keyword evidence="2 6" id="KW-0121">Carboxypeptidase</keyword>
<dbReference type="PROSITE" id="PS00131">
    <property type="entry name" value="CARBOXYPEPT_SER_SER"/>
    <property type="match status" value="1"/>
</dbReference>
<gene>
    <name evidence="7" type="ORF">HIM_03744</name>
</gene>
<dbReference type="InterPro" id="IPR029058">
    <property type="entry name" value="AB_hydrolase_fold"/>
</dbReference>
<dbReference type="EC" id="3.4.16.-" evidence="6"/>
<keyword evidence="5" id="KW-0325">Glycoprotein</keyword>
<dbReference type="GO" id="GO:0004185">
    <property type="term" value="F:serine-type carboxypeptidase activity"/>
    <property type="evidence" value="ECO:0007669"/>
    <property type="project" value="UniProtKB-UniRule"/>
</dbReference>
<comment type="similarity">
    <text evidence="1 6">Belongs to the peptidase S10 family.</text>
</comment>
<dbReference type="SUPFAM" id="SSF53474">
    <property type="entry name" value="alpha/beta-Hydrolases"/>
    <property type="match status" value="1"/>
</dbReference>
<dbReference type="GO" id="GO:0006508">
    <property type="term" value="P:proteolysis"/>
    <property type="evidence" value="ECO:0007669"/>
    <property type="project" value="UniProtKB-KW"/>
</dbReference>
<evidence type="ECO:0000256" key="5">
    <source>
        <dbReference type="ARBA" id="ARBA00023180"/>
    </source>
</evidence>
<evidence type="ECO:0000256" key="4">
    <source>
        <dbReference type="ARBA" id="ARBA00022801"/>
    </source>
</evidence>
<name>A0A0F8A299_9HYPO</name>
<dbReference type="Gene3D" id="3.40.50.1820">
    <property type="entry name" value="alpha/beta hydrolase"/>
    <property type="match status" value="1"/>
</dbReference>
<reference evidence="7 8" key="1">
    <citation type="journal article" date="2014" name="Genome Biol. Evol.">
        <title>Comparative genomics and transcriptomics analyses reveal divergent lifestyle features of nematode endoparasitic fungus Hirsutella minnesotensis.</title>
        <authorList>
            <person name="Lai Y."/>
            <person name="Liu K."/>
            <person name="Zhang X."/>
            <person name="Zhang X."/>
            <person name="Li K."/>
            <person name="Wang N."/>
            <person name="Shu C."/>
            <person name="Wu Y."/>
            <person name="Wang C."/>
            <person name="Bushley K.E."/>
            <person name="Xiang M."/>
            <person name="Liu X."/>
        </authorList>
    </citation>
    <scope>NUCLEOTIDE SEQUENCE [LARGE SCALE GENOMIC DNA]</scope>
    <source>
        <strain evidence="7 8">3608</strain>
    </source>
</reference>
<dbReference type="OrthoDB" id="443318at2759"/>
<keyword evidence="3 6" id="KW-0645">Protease</keyword>
<sequence length="474" mass="51691">MKTIFWPSCLVLTEFVVNGKGIPEVDFDIGESYAGLLPVSPQVNSSLYFWFFPSSNPKASDEITIWLNGGPGCSSLHGVLQENGPFLWQPGTHRPVPNPYSWSRLTNMLYVDQPAGTGFSRGGGIDGSVTDIAEHFVSWFKNFVDTFDLHGHKVYITGESYAGKMIPYIASRMLDEGDAKYSNVKGVQINDPIINHDVVLYDAPAVGLMNYYQNVLALDPQFVADMNKKADECGYTDFMAKALTYPPSGKLPSISTPADVDCRLRTKIFSAAGAANRCFTPYHITEFCPWTWNQLGDGFPGNAAGPNNFFNRPDVQAAINAPRTEYSVCGGYRWKDGTTDQGVPSGLGPLPGVIERTNNTIIGQGWLDYIVLLNGTLATIQNMTWNGAQGFQRPPVEPLIVPQSYRAANMLGVAEVPAGIPDANTGRVGTAHTERGLTFSSVFLAGHALPQYAPGAAYRQLELLLGRIQSLDKE</sequence>
<dbReference type="Proteomes" id="UP000054481">
    <property type="component" value="Unassembled WGS sequence"/>
</dbReference>
<dbReference type="AlphaFoldDB" id="A0A0F8A299"/>
<dbReference type="Pfam" id="PF00450">
    <property type="entry name" value="Peptidase_S10"/>
    <property type="match status" value="1"/>
</dbReference>
<accession>A0A0F8A299</accession>